<evidence type="ECO:0000256" key="2">
    <source>
        <dbReference type="ARBA" id="ARBA00023242"/>
    </source>
</evidence>
<comment type="caution">
    <text evidence="5">The sequence shown here is derived from an EMBL/GenBank/DDBJ whole genome shotgun (WGS) entry which is preliminary data.</text>
</comment>
<sequence length="485" mass="53008">MHTEAGILCPYFHTFSHEVQQIEELCHSQKPNSSRVVSTIAEYDLGGEGDLFKAPKPIIEEPIGCLDPVAAAISMMSCDDDIMSAEVLKVGDIETLENQHTVSKVFYEYEKDLLGKTSLEAAVSEVIDIKLPAVLLSEIPADENKLSPELSFQSVSPGCLSSIEWANATSMRPSFLGFSKLDFGSAFGMRRASSEGDIKVSTIAEYDLGGEGDLFKAPKPIIEEPVISLDPIAAAISMMSCDDDIMSAEVLNVGDIETLENQQTVSKVFYEFEKDLLGKTSLDAAVSEVIDIKLPAVLPSEIPAEENKLPPELSFQKSVSSGCLSSIEWANATSMRPSFLRFPKLDFGSAFGMRRAYSEGDIKNLGGLVICSYTSEDRMQKLSRYRNKKSRRNFGRKIKYACRKALADSQPRIRGRYKVVAWQCCSGGLLIVVGSERSTEDTNKRSCGGEMGGGQVVDDNMLVGSSCSSRRQPVLLHPLGMELAK</sequence>
<evidence type="ECO:0000256" key="1">
    <source>
        <dbReference type="ARBA" id="ARBA00004123"/>
    </source>
</evidence>
<dbReference type="PROSITE" id="PS51017">
    <property type="entry name" value="CCT"/>
    <property type="match status" value="1"/>
</dbReference>
<organism evidence="5 6">
    <name type="scientific">Nepenthes gracilis</name>
    <name type="common">Slender pitcher plant</name>
    <dbReference type="NCBI Taxonomy" id="150966"/>
    <lineage>
        <taxon>Eukaryota</taxon>
        <taxon>Viridiplantae</taxon>
        <taxon>Streptophyta</taxon>
        <taxon>Embryophyta</taxon>
        <taxon>Tracheophyta</taxon>
        <taxon>Spermatophyta</taxon>
        <taxon>Magnoliopsida</taxon>
        <taxon>eudicotyledons</taxon>
        <taxon>Gunneridae</taxon>
        <taxon>Pentapetalae</taxon>
        <taxon>Caryophyllales</taxon>
        <taxon>Nepenthaceae</taxon>
        <taxon>Nepenthes</taxon>
    </lineage>
</organism>
<dbReference type="InterPro" id="IPR010402">
    <property type="entry name" value="CCT_domain"/>
</dbReference>
<keyword evidence="6" id="KW-1185">Reference proteome</keyword>
<evidence type="ECO:0000313" key="6">
    <source>
        <dbReference type="Proteomes" id="UP001279734"/>
    </source>
</evidence>
<reference evidence="5" key="1">
    <citation type="submission" date="2023-05" db="EMBL/GenBank/DDBJ databases">
        <title>Nepenthes gracilis genome sequencing.</title>
        <authorList>
            <person name="Fukushima K."/>
        </authorList>
    </citation>
    <scope>NUCLEOTIDE SEQUENCE</scope>
    <source>
        <strain evidence="5">SING2019-196</strain>
    </source>
</reference>
<keyword evidence="2 3" id="KW-0539">Nucleus</keyword>
<dbReference type="PANTHER" id="PTHR31319:SF71">
    <property type="entry name" value="CCT MOTIF FAMILY PROTEIN"/>
    <property type="match status" value="1"/>
</dbReference>
<accession>A0AAD3TGT2</accession>
<dbReference type="GO" id="GO:0005634">
    <property type="term" value="C:nucleus"/>
    <property type="evidence" value="ECO:0007669"/>
    <property type="project" value="UniProtKB-SubCell"/>
</dbReference>
<dbReference type="EMBL" id="BSYO01000036">
    <property type="protein sequence ID" value="GMH29630.1"/>
    <property type="molecule type" value="Genomic_DNA"/>
</dbReference>
<dbReference type="Proteomes" id="UP001279734">
    <property type="component" value="Unassembled WGS sequence"/>
</dbReference>
<name>A0AAD3TGT2_NEPGR</name>
<evidence type="ECO:0000256" key="3">
    <source>
        <dbReference type="PROSITE-ProRule" id="PRU00357"/>
    </source>
</evidence>
<comment type="subcellular location">
    <subcellularLocation>
        <location evidence="1 3">Nucleus</location>
    </subcellularLocation>
</comment>
<gene>
    <name evidence="5" type="ORF">Nepgr_031473</name>
</gene>
<dbReference type="PANTHER" id="PTHR31319">
    <property type="entry name" value="ZINC FINGER PROTEIN CONSTANS-LIKE 4"/>
    <property type="match status" value="1"/>
</dbReference>
<dbReference type="Pfam" id="PF06203">
    <property type="entry name" value="CCT"/>
    <property type="match status" value="1"/>
</dbReference>
<proteinExistence type="predicted"/>
<dbReference type="GO" id="GO:0003700">
    <property type="term" value="F:DNA-binding transcription factor activity"/>
    <property type="evidence" value="ECO:0007669"/>
    <property type="project" value="TreeGrafter"/>
</dbReference>
<evidence type="ECO:0000259" key="4">
    <source>
        <dbReference type="PROSITE" id="PS51017"/>
    </source>
</evidence>
<dbReference type="InterPro" id="IPR045281">
    <property type="entry name" value="CONSTANS-like"/>
</dbReference>
<feature type="domain" description="CCT" evidence="4">
    <location>
        <begin position="378"/>
        <end position="420"/>
    </location>
</feature>
<dbReference type="GO" id="GO:0009909">
    <property type="term" value="P:regulation of flower development"/>
    <property type="evidence" value="ECO:0007669"/>
    <property type="project" value="InterPro"/>
</dbReference>
<evidence type="ECO:0000313" key="5">
    <source>
        <dbReference type="EMBL" id="GMH29630.1"/>
    </source>
</evidence>
<dbReference type="AlphaFoldDB" id="A0AAD3TGT2"/>
<protein>
    <recommendedName>
        <fullName evidence="4">CCT domain-containing protein</fullName>
    </recommendedName>
</protein>